<dbReference type="AlphaFoldDB" id="A0AAV7JWX5"/>
<sequence length="109" mass="12469">MLVSPVPSENIEHIKFFQQAPRKRHRLENDELESTKRAILEKEDEKLGILADIDSKLDQLESKFDRVIQILQHTATDQSKTLSLLMAQTMPALPHFQTSLPSFLTSNLS</sequence>
<protein>
    <submittedName>
        <fullName evidence="1">Uncharacterized protein</fullName>
    </submittedName>
</protein>
<gene>
    <name evidence="1" type="ORF">LOD99_4076</name>
</gene>
<comment type="caution">
    <text evidence="1">The sequence shown here is derived from an EMBL/GenBank/DDBJ whole genome shotgun (WGS) entry which is preliminary data.</text>
</comment>
<evidence type="ECO:0000313" key="2">
    <source>
        <dbReference type="Proteomes" id="UP001165289"/>
    </source>
</evidence>
<evidence type="ECO:0000313" key="1">
    <source>
        <dbReference type="EMBL" id="KAI6652999.1"/>
    </source>
</evidence>
<organism evidence="1 2">
    <name type="scientific">Oopsacas minuta</name>
    <dbReference type="NCBI Taxonomy" id="111878"/>
    <lineage>
        <taxon>Eukaryota</taxon>
        <taxon>Metazoa</taxon>
        <taxon>Porifera</taxon>
        <taxon>Hexactinellida</taxon>
        <taxon>Hexasterophora</taxon>
        <taxon>Lyssacinosida</taxon>
        <taxon>Leucopsacidae</taxon>
        <taxon>Oopsacas</taxon>
    </lineage>
</organism>
<dbReference type="Proteomes" id="UP001165289">
    <property type="component" value="Unassembled WGS sequence"/>
</dbReference>
<keyword evidence="2" id="KW-1185">Reference proteome</keyword>
<accession>A0AAV7JWX5</accession>
<dbReference type="EMBL" id="JAKMXF010000296">
    <property type="protein sequence ID" value="KAI6652999.1"/>
    <property type="molecule type" value="Genomic_DNA"/>
</dbReference>
<proteinExistence type="predicted"/>
<reference evidence="1 2" key="1">
    <citation type="journal article" date="2023" name="BMC Biol.">
        <title>The compact genome of the sponge Oopsacas minuta (Hexactinellida) is lacking key metazoan core genes.</title>
        <authorList>
            <person name="Santini S."/>
            <person name="Schenkelaars Q."/>
            <person name="Jourda C."/>
            <person name="Duchesne M."/>
            <person name="Belahbib H."/>
            <person name="Rocher C."/>
            <person name="Selva M."/>
            <person name="Riesgo A."/>
            <person name="Vervoort M."/>
            <person name="Leys S.P."/>
            <person name="Kodjabachian L."/>
            <person name="Le Bivic A."/>
            <person name="Borchiellini C."/>
            <person name="Claverie J.M."/>
            <person name="Renard E."/>
        </authorList>
    </citation>
    <scope>NUCLEOTIDE SEQUENCE [LARGE SCALE GENOMIC DNA]</scope>
    <source>
        <strain evidence="1">SPO-2</strain>
    </source>
</reference>
<name>A0AAV7JWX5_9METZ</name>